<evidence type="ECO:0000256" key="2">
    <source>
        <dbReference type="ARBA" id="ARBA00022741"/>
    </source>
</evidence>
<dbReference type="Gene3D" id="3.40.50.261">
    <property type="entry name" value="Succinyl-CoA synthetase domains"/>
    <property type="match status" value="2"/>
</dbReference>
<dbReference type="InterPro" id="IPR013815">
    <property type="entry name" value="ATP_grasp_subdomain_1"/>
</dbReference>
<feature type="compositionally biased region" description="Pro residues" evidence="6">
    <location>
        <begin position="696"/>
        <end position="708"/>
    </location>
</feature>
<dbReference type="AlphaFoldDB" id="A0A1B1NF61"/>
<evidence type="ECO:0000256" key="3">
    <source>
        <dbReference type="ARBA" id="ARBA00022840"/>
    </source>
</evidence>
<feature type="region of interest" description="Disordered" evidence="6">
    <location>
        <begin position="691"/>
        <end position="717"/>
    </location>
</feature>
<dbReference type="Pfam" id="PF13607">
    <property type="entry name" value="Succ_CoA_lig"/>
    <property type="match status" value="1"/>
</dbReference>
<dbReference type="Gene3D" id="3.30.470.20">
    <property type="entry name" value="ATP-grasp fold, B domain"/>
    <property type="match status" value="1"/>
</dbReference>
<dbReference type="STRING" id="1758689.SGUI_2662"/>
<dbReference type="PROSITE" id="PS50975">
    <property type="entry name" value="ATP_GRASP"/>
    <property type="match status" value="1"/>
</dbReference>
<protein>
    <submittedName>
        <fullName evidence="8">Acetyl-CoA synthetase (ADP-forming) alpha and beta chains</fullName>
    </submittedName>
</protein>
<dbReference type="Gene3D" id="3.30.1490.20">
    <property type="entry name" value="ATP-grasp fold, A domain"/>
    <property type="match status" value="1"/>
</dbReference>
<dbReference type="KEGG" id="serj:SGUI_2662"/>
<dbReference type="InterPro" id="IPR036291">
    <property type="entry name" value="NAD(P)-bd_dom_sf"/>
</dbReference>
<keyword evidence="3 5" id="KW-0067">ATP-binding</keyword>
<reference evidence="8 9" key="1">
    <citation type="submission" date="2016-03" db="EMBL/GenBank/DDBJ databases">
        <title>Shallow-sea hydrothermal system.</title>
        <authorList>
            <person name="Tang K."/>
        </authorList>
    </citation>
    <scope>NUCLEOTIDE SEQUENCE [LARGE SCALE GENOMIC DNA]</scope>
    <source>
        <strain evidence="8 9">JLT9</strain>
    </source>
</reference>
<dbReference type="Proteomes" id="UP000092482">
    <property type="component" value="Chromosome"/>
</dbReference>
<name>A0A1B1NF61_9MICO</name>
<dbReference type="PANTHER" id="PTHR43334">
    <property type="entry name" value="ACETATE--COA LIGASE [ADP-FORMING]"/>
    <property type="match status" value="1"/>
</dbReference>
<sequence length="717" mass="74769">MFAPRSVAVIGASSHQLKIGGRPIHHMKSHGFEGAIYPINPSYTEVQGVQAYPSLEALPEVPDLAVVAVPGPAVMEAVRGCADAGVKAVVLFSAGFAEAGEDGERLQAELTRIALTSGMRIIGPNCIGAANMVTGALPTFAAAVMIPRDHVIADVPRIALVSQSGALGGHCVALAANRGFEFTPWITTGNECDVDVADSIAYFAEQDEVSAIAVYMEGCKDGRRLQAALASARRRRKPVIMLKAGVSDVGAAAASSHTASLVGSDDAYDALFRQYDVCRVTSVSELMDLSHALALGGLPRGGQVAIFTGSGGAGILMADAAEEAGLQVTPLPLGVQQQLKRIWPPAGVTNPIDTTAQVTNDPALFPAFLNTVIDGTDYDMVLVFLTYLGLMEPWATTVVDSLRTVREAHPGAHIMVSSLTSPETAHALNTLGMPHYEDLRSMVETAGRLARLGSVLSVPMAKEFRPLSASSASLTGELTEDRAKKILRDAGVPTVPDRVVQSADHAVRAAKEFGYPVALKIVSPDIAHKSDVGGVRLDLTDAAQVEAAYAQILASAQAAVPQARLSGVLVTPMVTGGVETILGVKNDPSLGMTVAFGLGGVFVEVLQDVTLRLAPFDVATAAEMIREVRGFELLDGARGTEPADTEALAHALSDLSAFAAAHADSIESIDVNPFVVMPRGQGAYALDALISTHTPGPEPTPEPGPPPHAVVTSPQRS</sequence>
<dbReference type="GO" id="GO:0043758">
    <property type="term" value="F:acetate-CoA ligase (ADP-forming) activity"/>
    <property type="evidence" value="ECO:0007669"/>
    <property type="project" value="InterPro"/>
</dbReference>
<evidence type="ECO:0000259" key="7">
    <source>
        <dbReference type="PROSITE" id="PS50975"/>
    </source>
</evidence>
<dbReference type="FunFam" id="3.30.1490.20:FF:000020">
    <property type="entry name" value="Protein lysine acetyltransferase"/>
    <property type="match status" value="1"/>
</dbReference>
<dbReference type="Pfam" id="PF13549">
    <property type="entry name" value="ATP-grasp_5"/>
    <property type="match status" value="1"/>
</dbReference>
<evidence type="ECO:0000256" key="1">
    <source>
        <dbReference type="ARBA" id="ARBA00022598"/>
    </source>
</evidence>
<organism evidence="8 9">
    <name type="scientific">Serinicoccus hydrothermalis</name>
    <dbReference type="NCBI Taxonomy" id="1758689"/>
    <lineage>
        <taxon>Bacteria</taxon>
        <taxon>Bacillati</taxon>
        <taxon>Actinomycetota</taxon>
        <taxon>Actinomycetes</taxon>
        <taxon>Micrococcales</taxon>
        <taxon>Ornithinimicrobiaceae</taxon>
        <taxon>Serinicoccus</taxon>
    </lineage>
</organism>
<dbReference type="Gene3D" id="3.40.50.720">
    <property type="entry name" value="NAD(P)-binding Rossmann-like Domain"/>
    <property type="match status" value="1"/>
</dbReference>
<keyword evidence="9" id="KW-1185">Reference proteome</keyword>
<gene>
    <name evidence="8" type="ORF">SGUI_2662</name>
</gene>
<feature type="domain" description="ATP-grasp" evidence="7">
    <location>
        <begin position="484"/>
        <end position="520"/>
    </location>
</feature>
<dbReference type="InterPro" id="IPR011761">
    <property type="entry name" value="ATP-grasp"/>
</dbReference>
<dbReference type="SMART" id="SM00881">
    <property type="entry name" value="CoA_binding"/>
    <property type="match status" value="1"/>
</dbReference>
<dbReference type="InterPro" id="IPR043938">
    <property type="entry name" value="Ligase_CoA_dom"/>
</dbReference>
<evidence type="ECO:0000256" key="6">
    <source>
        <dbReference type="SAM" id="MobiDB-lite"/>
    </source>
</evidence>
<dbReference type="Pfam" id="PF19045">
    <property type="entry name" value="Ligase_CoA_2"/>
    <property type="match status" value="1"/>
</dbReference>
<keyword evidence="1" id="KW-0436">Ligase</keyword>
<dbReference type="SUPFAM" id="SSF51735">
    <property type="entry name" value="NAD(P)-binding Rossmann-fold domains"/>
    <property type="match status" value="1"/>
</dbReference>
<dbReference type="InterPro" id="IPR051538">
    <property type="entry name" value="Acyl-CoA_Synth/Transferase"/>
</dbReference>
<accession>A0A1B1NF61</accession>
<dbReference type="GO" id="GO:0005524">
    <property type="term" value="F:ATP binding"/>
    <property type="evidence" value="ECO:0007669"/>
    <property type="project" value="UniProtKB-UniRule"/>
</dbReference>
<dbReference type="Pfam" id="PF13380">
    <property type="entry name" value="CoA_binding_2"/>
    <property type="match status" value="1"/>
</dbReference>
<evidence type="ECO:0000313" key="8">
    <source>
        <dbReference type="EMBL" id="ANS80058.1"/>
    </source>
</evidence>
<dbReference type="InterPro" id="IPR003781">
    <property type="entry name" value="CoA-bd"/>
</dbReference>
<evidence type="ECO:0000313" key="9">
    <source>
        <dbReference type="Proteomes" id="UP000092482"/>
    </source>
</evidence>
<dbReference type="PANTHER" id="PTHR43334:SF1">
    <property type="entry name" value="3-HYDROXYPROPIONATE--COA LIGASE [ADP-FORMING]"/>
    <property type="match status" value="1"/>
</dbReference>
<dbReference type="GO" id="GO:0046872">
    <property type="term" value="F:metal ion binding"/>
    <property type="evidence" value="ECO:0007669"/>
    <property type="project" value="InterPro"/>
</dbReference>
<comment type="similarity">
    <text evidence="4">In the N-terminal section; belongs to the acetate CoA ligase alpha subunit family.</text>
</comment>
<evidence type="ECO:0000256" key="4">
    <source>
        <dbReference type="ARBA" id="ARBA00060888"/>
    </source>
</evidence>
<dbReference type="EMBL" id="CP014989">
    <property type="protein sequence ID" value="ANS80058.1"/>
    <property type="molecule type" value="Genomic_DNA"/>
</dbReference>
<dbReference type="SUPFAM" id="SSF52210">
    <property type="entry name" value="Succinyl-CoA synthetase domains"/>
    <property type="match status" value="2"/>
</dbReference>
<proteinExistence type="inferred from homology"/>
<evidence type="ECO:0000256" key="5">
    <source>
        <dbReference type="PROSITE-ProRule" id="PRU00409"/>
    </source>
</evidence>
<dbReference type="InterPro" id="IPR016102">
    <property type="entry name" value="Succinyl-CoA_synth-like"/>
</dbReference>
<keyword evidence="2 5" id="KW-0547">Nucleotide-binding</keyword>
<dbReference type="SUPFAM" id="SSF56059">
    <property type="entry name" value="Glutathione synthetase ATP-binding domain-like"/>
    <property type="match status" value="1"/>
</dbReference>
<dbReference type="InterPro" id="IPR032875">
    <property type="entry name" value="Succ_CoA_lig_flav_dom"/>
</dbReference>